<dbReference type="EMBL" id="JAQMWT010000218">
    <property type="protein sequence ID" value="KAJ8607413.1"/>
    <property type="molecule type" value="Genomic_DNA"/>
</dbReference>
<protein>
    <recommendedName>
        <fullName evidence="4">Secreted protein</fullName>
    </recommendedName>
</protein>
<comment type="caution">
    <text evidence="2">The sequence shown here is derived from an EMBL/GenBank/DDBJ whole genome shotgun (WGS) entry which is preliminary data.</text>
</comment>
<organism evidence="2 3">
    <name type="scientific">Chrysophaeum taylorii</name>
    <dbReference type="NCBI Taxonomy" id="2483200"/>
    <lineage>
        <taxon>Eukaryota</taxon>
        <taxon>Sar</taxon>
        <taxon>Stramenopiles</taxon>
        <taxon>Ochrophyta</taxon>
        <taxon>Pelagophyceae</taxon>
        <taxon>Pelagomonadales</taxon>
        <taxon>Pelagomonadaceae</taxon>
        <taxon>Chrysophaeum</taxon>
    </lineage>
</organism>
<keyword evidence="1" id="KW-0732">Signal</keyword>
<name>A0AAD7UIP6_9STRA</name>
<evidence type="ECO:0000256" key="1">
    <source>
        <dbReference type="SAM" id="SignalP"/>
    </source>
</evidence>
<gene>
    <name evidence="2" type="ORF">CTAYLR_009953</name>
</gene>
<dbReference type="Proteomes" id="UP001230188">
    <property type="component" value="Unassembled WGS sequence"/>
</dbReference>
<feature type="chain" id="PRO_5041957870" description="Secreted protein" evidence="1">
    <location>
        <begin position="20"/>
        <end position="121"/>
    </location>
</feature>
<sequence>MYCCCVWVALVGSLRVAASAPLPTMPSTPRATKPSRVECPCFEEPARWGSKATTALAGVGAAVKLWKVLPRDWRTSILTVTSTFIPTAVILPLLRYPRLLEWLTMLQTIGRTLLFGVVDAF</sequence>
<keyword evidence="3" id="KW-1185">Reference proteome</keyword>
<accession>A0AAD7UIP6</accession>
<reference evidence="2" key="1">
    <citation type="submission" date="2023-01" db="EMBL/GenBank/DDBJ databases">
        <title>Metagenome sequencing of chrysophaentin producing Chrysophaeum taylorii.</title>
        <authorList>
            <person name="Davison J."/>
            <person name="Bewley C."/>
        </authorList>
    </citation>
    <scope>NUCLEOTIDE SEQUENCE</scope>
    <source>
        <strain evidence="2">NIES-1699</strain>
    </source>
</reference>
<evidence type="ECO:0000313" key="3">
    <source>
        <dbReference type="Proteomes" id="UP001230188"/>
    </source>
</evidence>
<proteinExistence type="predicted"/>
<dbReference type="AlphaFoldDB" id="A0AAD7UIP6"/>
<feature type="signal peptide" evidence="1">
    <location>
        <begin position="1"/>
        <end position="19"/>
    </location>
</feature>
<evidence type="ECO:0008006" key="4">
    <source>
        <dbReference type="Google" id="ProtNLM"/>
    </source>
</evidence>
<evidence type="ECO:0000313" key="2">
    <source>
        <dbReference type="EMBL" id="KAJ8607413.1"/>
    </source>
</evidence>